<evidence type="ECO:0000259" key="2">
    <source>
        <dbReference type="Pfam" id="PF00345"/>
    </source>
</evidence>
<proteinExistence type="predicted"/>
<sequence length="248" mass="26574">MTRSASLWRSCAKSCIRYCVLACLLTITAVPPALASNFEIAPVVLELSSARTAGVVKIVNNDNHNVSLQVRAYEWNQVDSKDELQPTQNLIISPPVFNLAPGASQVIRVVSRQAAGASEIAFRLLIDEIPSSSEGALISFKFRISMPVFIAANTAPKLQLDYQLHAGKPARLMVQNSGNRRARLLDLALTLPNGKKINAPAGGNPYTLAGLTRQYLIETETPLAAGSKVKLTANSDAGPIDTELTVAP</sequence>
<evidence type="ECO:0000256" key="1">
    <source>
        <dbReference type="SAM" id="SignalP"/>
    </source>
</evidence>
<dbReference type="GeneID" id="29390710"/>
<dbReference type="GO" id="GO:0030288">
    <property type="term" value="C:outer membrane-bounded periplasmic space"/>
    <property type="evidence" value="ECO:0007669"/>
    <property type="project" value="InterPro"/>
</dbReference>
<keyword evidence="1" id="KW-0732">Signal</keyword>
<dbReference type="InterPro" id="IPR008962">
    <property type="entry name" value="PapD-like_sf"/>
</dbReference>
<feature type="domain" description="Pili assembly chaperone N-terminal" evidence="2">
    <location>
        <begin position="39"/>
        <end position="150"/>
    </location>
</feature>
<dbReference type="GO" id="GO:0071555">
    <property type="term" value="P:cell wall organization"/>
    <property type="evidence" value="ECO:0007669"/>
    <property type="project" value="InterPro"/>
</dbReference>
<keyword evidence="3" id="KW-0812">Transmembrane</keyword>
<dbReference type="PANTHER" id="PTHR30251">
    <property type="entry name" value="PILUS ASSEMBLY CHAPERONE"/>
    <property type="match status" value="1"/>
</dbReference>
<organism evidence="3 4">
    <name type="scientific">Herbaspirillum seropedicae (strain SmR1)</name>
    <dbReference type="NCBI Taxonomy" id="757424"/>
    <lineage>
        <taxon>Bacteria</taxon>
        <taxon>Pseudomonadati</taxon>
        <taxon>Pseudomonadota</taxon>
        <taxon>Betaproteobacteria</taxon>
        <taxon>Burkholderiales</taxon>
        <taxon>Oxalobacteraceae</taxon>
        <taxon>Herbaspirillum</taxon>
    </lineage>
</organism>
<dbReference type="InterPro" id="IPR013783">
    <property type="entry name" value="Ig-like_fold"/>
</dbReference>
<keyword evidence="3" id="KW-0472">Membrane</keyword>
<reference evidence="3 4" key="1">
    <citation type="submission" date="2010-04" db="EMBL/GenBank/DDBJ databases">
        <title>The genome of Herbaspirillum seropedicae SmR1, an endophytic, nitrogen-fixing, plant-growth promoting beta-Proteobacteria.</title>
        <authorList>
            <person name="Pedrosa F.O."/>
            <person name="Monteiro R.A."/>
            <person name="Wassem R."/>
            <person name="Cruz L.M."/>
            <person name="Ayub R.A."/>
            <person name="Colauto N.B."/>
            <person name="Fernandez M.A."/>
            <person name="Fungaro M.H.P."/>
            <person name="Grisard E.C."/>
            <person name="Hungria M."/>
            <person name="Madeira H.M.F."/>
            <person name="Nodari R.O."/>
            <person name="Osaku C.A."/>
            <person name="Petzl-Erler M.L."/>
            <person name="Terenzi H."/>
            <person name="Vieira L.G.E."/>
            <person name="Almeida M.I.M."/>
            <person name="Alves L.R."/>
            <person name="Arantes O.M.N."/>
            <person name="Balsanelli E."/>
            <person name="Barcellos F.G."/>
            <person name="Baura V.A."/>
            <person name="Binde D.R."/>
            <person name="Campo R.J."/>
            <person name="Chubatsu L.S."/>
            <person name="Chueire L.M.O."/>
            <person name="Ciferri R.R."/>
            <person name="Correa L.C."/>
            <person name="da Conceicao Silva J.L."/>
            <person name="Dabul A.N.G."/>
            <person name="Dambros B.P."/>
            <person name="Faoro H."/>
            <person name="Favetti A."/>
            <person name="Friedermann G."/>
            <person name="Furlaneto M.C."/>
            <person name="Gasques L.S."/>
            <person name="Gimenes C.C.T."/>
            <person name="Gioppo N.M.R."/>
            <person name="Glienke-Blanco C."/>
            <person name="Godoy L.P."/>
            <person name="Guerra M.P."/>
            <person name="Karp S."/>
            <person name="Kava-Cordeiro V."/>
            <person name="Margarido V.P."/>
            <person name="Mathioni S.M."/>
            <person name="Menck-Soares M.A."/>
            <person name="Murace N.K."/>
            <person name="Nicolas M.F."/>
            <person name="Oliveira C.E.C."/>
            <person name="Pagnan N.A.B."/>
            <person name="Pamphile J.A."/>
            <person name="Patussi E.V."/>
            <person name="Pereira L.F.P."/>
            <person name="Pereira-Ferrari L."/>
            <person name="Pinto F.G.S."/>
            <person name="Precoma C."/>
            <person name="Prioli A.J."/>
            <person name="Prioli S.M.A.P."/>
            <person name="Raittz R.T."/>
            <person name="Ramos H.J.O."/>
            <person name="Ribeiro E.M.S.F."/>
            <person name="Rigo L.U."/>
            <person name="Rocha C.L.M.S.C."/>
            <person name="Rocha S.N."/>
            <person name="Santos K."/>
            <person name="Satori D."/>
            <person name="Silva A.G."/>
            <person name="Simao R.C.G."/>
            <person name="Soares M.A.M."/>
            <person name="Souza E.M."/>
            <person name="Steffens M.B.R."/>
            <person name="Steindel M."/>
            <person name="Tadra-Sfeir M.Z."/>
            <person name="Takahashi E.K."/>
            <person name="Torres R.A."/>
            <person name="Valle J.S."/>
            <person name="Vernal J.I."/>
            <person name="Vilas-Boas L.A."/>
            <person name="Watanabe M.A.E."/>
            <person name="Weiss V.A."/>
            <person name="Yates M.A."/>
            <person name="Souza E.M."/>
        </authorList>
    </citation>
    <scope>NUCLEOTIDE SEQUENCE [LARGE SCALE GENOMIC DNA]</scope>
    <source>
        <strain evidence="3 4">SmR1</strain>
    </source>
</reference>
<dbReference type="InterPro" id="IPR050643">
    <property type="entry name" value="Periplasmic_pilus_chap"/>
</dbReference>
<dbReference type="SUPFAM" id="SSF49354">
    <property type="entry name" value="PapD-like"/>
    <property type="match status" value="1"/>
</dbReference>
<dbReference type="AlphaFoldDB" id="D8IXH1"/>
<dbReference type="HOGENOM" id="CLU_076533_2_0_4"/>
<dbReference type="STRING" id="757424.Hsero_2574"/>
<evidence type="ECO:0000313" key="4">
    <source>
        <dbReference type="Proteomes" id="UP000000329"/>
    </source>
</evidence>
<dbReference type="eggNOG" id="COG3121">
    <property type="taxonomic scope" value="Bacteria"/>
</dbReference>
<dbReference type="Proteomes" id="UP000000329">
    <property type="component" value="Chromosome"/>
</dbReference>
<protein>
    <submittedName>
        <fullName evidence="3">PilP assembly chaperone transmembrane protein</fullName>
    </submittedName>
</protein>
<dbReference type="InterPro" id="IPR016147">
    <property type="entry name" value="Pili_assmbl_chaperone_N"/>
</dbReference>
<feature type="signal peptide" evidence="1">
    <location>
        <begin position="1"/>
        <end position="35"/>
    </location>
</feature>
<feature type="chain" id="PRO_5003115596" evidence="1">
    <location>
        <begin position="36"/>
        <end position="248"/>
    </location>
</feature>
<name>D8IXH1_HERSS</name>
<dbReference type="RefSeq" id="WP_013234551.1">
    <property type="nucleotide sequence ID" value="NC_014323.1"/>
</dbReference>
<gene>
    <name evidence="3" type="primary">papD</name>
    <name evidence="3" type="ordered locus">Hsero_2574</name>
</gene>
<evidence type="ECO:0000313" key="3">
    <source>
        <dbReference type="EMBL" id="ADJ64073.1"/>
    </source>
</evidence>
<dbReference type="KEGG" id="hse:Hsero_2574"/>
<accession>D8IXH1</accession>
<keyword evidence="4" id="KW-1185">Reference proteome</keyword>
<dbReference type="PANTHER" id="PTHR30251:SF4">
    <property type="entry name" value="SLR1668 PROTEIN"/>
    <property type="match status" value="1"/>
</dbReference>
<dbReference type="EMBL" id="CP002039">
    <property type="protein sequence ID" value="ADJ64073.1"/>
    <property type="molecule type" value="Genomic_DNA"/>
</dbReference>
<dbReference type="Gene3D" id="2.60.40.10">
    <property type="entry name" value="Immunoglobulins"/>
    <property type="match status" value="1"/>
</dbReference>
<dbReference type="Pfam" id="PF00345">
    <property type="entry name" value="PapD_N"/>
    <property type="match status" value="1"/>
</dbReference>